<protein>
    <recommendedName>
        <fullName evidence="4">DUF808 domain-containing protein</fullName>
    </recommendedName>
</protein>
<gene>
    <name evidence="2" type="ORF">BKG89_07590</name>
</gene>
<organism evidence="2 3">
    <name type="scientific">Rodentibacter caecimuris</name>
    <dbReference type="NCBI Taxonomy" id="1796644"/>
    <lineage>
        <taxon>Bacteria</taxon>
        <taxon>Pseudomonadati</taxon>
        <taxon>Pseudomonadota</taxon>
        <taxon>Gammaproteobacteria</taxon>
        <taxon>Pasteurellales</taxon>
        <taxon>Pasteurellaceae</taxon>
        <taxon>Rodentibacter</taxon>
    </lineage>
</organism>
<sequence>MAFTSLFTLLDDIASVLDDVAVMTKIAAKKTVGVVGDDLALNANQVTGASAERELPIVWAVTKGSLINKGILIPIALLLSAFLPALIEPLLMLGGAYLCFEGVEKLLHRLFYKDQSTANNTEVFDEKAKIKGAIRTDFILSAEIIIIALGELTNSTLTTQIISLLLIGIGITIFVYGLVALIVKTDDFGLFLMKKPITANIGKSILWLMPKFMRLLSFVGTIAMFLVGGGIFVHNWEILHHFLANYQLSEGILGHLAVLVVGIIIGTICCTIILPVMKFIAKSH</sequence>
<name>A0ABX3KXQ2_9PAST</name>
<dbReference type="Proteomes" id="UP000188820">
    <property type="component" value="Unassembled WGS sequence"/>
</dbReference>
<dbReference type="Pfam" id="PF05661">
    <property type="entry name" value="DUF808"/>
    <property type="match status" value="1"/>
</dbReference>
<feature type="transmembrane region" description="Helical" evidence="1">
    <location>
        <begin position="212"/>
        <end position="232"/>
    </location>
</feature>
<feature type="transmembrane region" description="Helical" evidence="1">
    <location>
        <begin position="71"/>
        <end position="100"/>
    </location>
</feature>
<accession>A0ABX3KXQ2</accession>
<dbReference type="PANTHER" id="PTHR30503:SF3">
    <property type="entry name" value="INNER MEMBRANE PROTEIN YEDI"/>
    <property type="match status" value="1"/>
</dbReference>
<reference evidence="2 3" key="1">
    <citation type="submission" date="2016-10" db="EMBL/GenBank/DDBJ databases">
        <title>Rodentibacter gen. nov. and new species.</title>
        <authorList>
            <person name="Christensen H."/>
        </authorList>
    </citation>
    <scope>NUCLEOTIDE SEQUENCE [LARGE SCALE GENOMIC DNA]</scope>
    <source>
        <strain evidence="2 3">1998236014</strain>
    </source>
</reference>
<dbReference type="RefSeq" id="WP_077463709.1">
    <property type="nucleotide sequence ID" value="NZ_MLAA01000034.1"/>
</dbReference>
<dbReference type="PIRSF" id="PIRSF016660">
    <property type="entry name" value="YedI"/>
    <property type="match status" value="1"/>
</dbReference>
<evidence type="ECO:0000313" key="2">
    <source>
        <dbReference type="EMBL" id="OOF68732.1"/>
    </source>
</evidence>
<evidence type="ECO:0008006" key="4">
    <source>
        <dbReference type="Google" id="ProtNLM"/>
    </source>
</evidence>
<dbReference type="PANTHER" id="PTHR30503">
    <property type="entry name" value="INNER MEMBRANE PROTEIN YEDI"/>
    <property type="match status" value="1"/>
</dbReference>
<keyword evidence="1" id="KW-0472">Membrane</keyword>
<keyword evidence="1" id="KW-1133">Transmembrane helix</keyword>
<keyword evidence="1" id="KW-0812">Transmembrane</keyword>
<keyword evidence="3" id="KW-1185">Reference proteome</keyword>
<evidence type="ECO:0000256" key="1">
    <source>
        <dbReference type="SAM" id="Phobius"/>
    </source>
</evidence>
<evidence type="ECO:0000313" key="3">
    <source>
        <dbReference type="Proteomes" id="UP000188820"/>
    </source>
</evidence>
<comment type="caution">
    <text evidence="2">The sequence shown here is derived from an EMBL/GenBank/DDBJ whole genome shotgun (WGS) entry which is preliminary data.</text>
</comment>
<feature type="transmembrane region" description="Helical" evidence="1">
    <location>
        <begin position="252"/>
        <end position="277"/>
    </location>
</feature>
<feature type="transmembrane region" description="Helical" evidence="1">
    <location>
        <begin position="161"/>
        <end position="183"/>
    </location>
</feature>
<dbReference type="EMBL" id="MLAA01000034">
    <property type="protein sequence ID" value="OOF68732.1"/>
    <property type="molecule type" value="Genomic_DNA"/>
</dbReference>
<proteinExistence type="predicted"/>
<dbReference type="InterPro" id="IPR008526">
    <property type="entry name" value="YedI"/>
</dbReference>